<dbReference type="EMBL" id="LAZR01054000">
    <property type="protein sequence ID" value="KKK79496.1"/>
    <property type="molecule type" value="Genomic_DNA"/>
</dbReference>
<reference evidence="1" key="1">
    <citation type="journal article" date="2015" name="Nature">
        <title>Complex archaea that bridge the gap between prokaryotes and eukaryotes.</title>
        <authorList>
            <person name="Spang A."/>
            <person name="Saw J.H."/>
            <person name="Jorgensen S.L."/>
            <person name="Zaremba-Niedzwiedzka K."/>
            <person name="Martijn J."/>
            <person name="Lind A.E."/>
            <person name="van Eijk R."/>
            <person name="Schleper C."/>
            <person name="Guy L."/>
            <person name="Ettema T.J."/>
        </authorList>
    </citation>
    <scope>NUCLEOTIDE SEQUENCE</scope>
</reference>
<name>A0A0F9B4J2_9ZZZZ</name>
<feature type="non-terminal residue" evidence="1">
    <location>
        <position position="71"/>
    </location>
</feature>
<proteinExistence type="predicted"/>
<organism evidence="1">
    <name type="scientific">marine sediment metagenome</name>
    <dbReference type="NCBI Taxonomy" id="412755"/>
    <lineage>
        <taxon>unclassified sequences</taxon>
        <taxon>metagenomes</taxon>
        <taxon>ecological metagenomes</taxon>
    </lineage>
</organism>
<accession>A0A0F9B4J2</accession>
<evidence type="ECO:0000313" key="1">
    <source>
        <dbReference type="EMBL" id="KKK79496.1"/>
    </source>
</evidence>
<sequence>MIEARLHIPLAPGSDRNNTIENVLNVLAEANAAWISEHPDAPCCPACAGIRYYDPPVRQCQNFWSIPDVLR</sequence>
<dbReference type="AlphaFoldDB" id="A0A0F9B4J2"/>
<protein>
    <submittedName>
        <fullName evidence="1">Uncharacterized protein</fullName>
    </submittedName>
</protein>
<comment type="caution">
    <text evidence="1">The sequence shown here is derived from an EMBL/GenBank/DDBJ whole genome shotgun (WGS) entry which is preliminary data.</text>
</comment>
<gene>
    <name evidence="1" type="ORF">LCGC14_2832940</name>
</gene>